<evidence type="ECO:0000313" key="2">
    <source>
        <dbReference type="EMBL" id="QHL87745.1"/>
    </source>
</evidence>
<sequence>MKHFTLFLFLFLGSVVGYGQSYTLSGEDPQKFLIDARAIMAGTKNAAALEVATALETAWNSGKLSAGQKTKVMELSQQMLKKKMKSRPHFESFWGAVSSAVNVHQYTGANLDQFLNVIEQTLQKQDFKTYEKFLNNSYAFLGTKTLYKGPTNGLRVLGGTFAFEYRDGAAPAGPDGGWGEEPVVEKPAAKPAPVAAAKPAAAKPKTPAPAKKPVKKVEDDPWASWDPPKAAKPAEDDPWASWDAPKKKSPAKKSTASKAKSTAAAPKKEEPAPLKEVAQPEPMRFAYVAAPLPEIKGPVVVLKDVDLLLTAPFDSVTIKKTSGAVSMGGGMFVGQGGTFTWNSMGGDATATFKGLAIEVNKAAFKAEDVTLKFPAVLENDIQGNLEYRLVRTPANGQKAYPRFISHTNDAKIKRFGADVQYVGGMSLMGNKLMSASLDQSPSTIWVSHNGEKKFRSWARNYTITDSLISAPESGIAMYQGKDSITHPGVQFKYNKNSKRLLLMNPDGLYKNTPYSNSYHKIELTSEMSVWDLQKPQIDFGIVTAKNQVPAQVASKEYFTETVFQQIQNISNFHPLYLVVGFAQKQGAKGFHISEMIEEFKMKPETAHGTLNTLMQGNFVDYDVASGNVQVLDKAFHYVEASRNKKDFDYIQLNALSPAGKNATLDLTTGDLILRGVKKFPFNADSTVYALPDSQIVRIQKNRNISFNGKVVSPNFSFKGKEFFFDYDGFFIDMAKIDSTIVTTKATDKDGKPKQSNFAMVSRGDKGAAKLYLNRPDNKSGRKKVPGYPSLDAVSGATVYFNKPEILGGVYDTTVYFTVPPFKIDSMTSNKASAISFNGTFTSGGIFPDFPTKLSVQPDGTLGFRYIIPKAGFNAYGGKGRFTDTLTMDGKGLRGRGTLSYQTASMYSPNFTFFVDSAHTDKGVKGSFVAGSVAQGSYPAGSFKGFTMQWWPYKDTLEVQTKGKEVMSMFNDRFTYKGMLGFTPAALFGDGVAESKDVAIKSPLFVFKKGLIHGNKASMEIASTDAKRPALSTYDIFLDFYLDEGYAQYAPERRGFASTVFPFAQYKSSLGAGRWDFKDKKLTLTTGETEKNSSYFYSMKPGADSLQFKATGAVYDLSKSNLIATGVPYIPVGDSYVIPDSNRVNILENAKLKTFKNAGLSMDSLAKHHQLVRGEIHIDNNAGITGNAIYQFANAATDTYNIKFNKFEWNSDAGEKKERKKDDKAGSQFFLASATVNEKDTLFILPKVRYYGDVKLQSNKKFMNFDGYAKLNFSGMEKSDWFPYKREGLNPEDVRLEIKKPALADGTPLKTGIHINNGTGKIYNTFVSQKQDLTDLDVFEVEGFLSFDKATKSFKLGDEGRAYGKSYTGNMLQYNDATKQVFYDGKFKLIEPVKGFELQAVGTGSGRTDSSSYNLNTFMAFDFDIPSQAIESMGNTLAKNVEGAPEAVDLNDETLPYKLAAFLGDKGVEEFKKQTAAGYVPFSKISSKLLHSLVLNQVQLKWSPKTNAWYSVGPISLAGVDKKDINAKINGYIEIKRGASGDAVAIFLEPTPYAWYFLNFYEGALGLASSDEGFNGIISDKAKGGGPGAGSYNFYPVEQIEKMEFVNYFRKNYLGKEPLKAAPAQPVYNTFDTAPEEESGKKSKKKKKEKTEEVTDAAPPGFETPPAKTQEEAPAKSKKEKKKKDAEVEPAPDIPVADPVKEDSKKDKKKKKKEEGTPPPDIDPVGN</sequence>
<dbReference type="RefSeq" id="WP_160691438.1">
    <property type="nucleotide sequence ID" value="NZ_CP047897.1"/>
</dbReference>
<reference evidence="2 3" key="1">
    <citation type="submission" date="2020-01" db="EMBL/GenBank/DDBJ databases">
        <authorList>
            <person name="Kim M."/>
        </authorList>
    </citation>
    <scope>NUCLEOTIDE SEQUENCE [LARGE SCALE GENOMIC DNA]</scope>
    <source>
        <strain evidence="2 3">BT10</strain>
    </source>
</reference>
<feature type="compositionally biased region" description="Basic and acidic residues" evidence="1">
    <location>
        <begin position="1668"/>
        <end position="1686"/>
    </location>
</feature>
<dbReference type="Proteomes" id="UP000464214">
    <property type="component" value="Chromosome"/>
</dbReference>
<evidence type="ECO:0000256" key="1">
    <source>
        <dbReference type="SAM" id="MobiDB-lite"/>
    </source>
</evidence>
<accession>A0A6P1NZT8</accession>
<evidence type="ECO:0000313" key="3">
    <source>
        <dbReference type="Proteomes" id="UP000464214"/>
    </source>
</evidence>
<protein>
    <submittedName>
        <fullName evidence="2">Uncharacterized protein</fullName>
    </submittedName>
</protein>
<gene>
    <name evidence="2" type="ORF">GU926_10005</name>
</gene>
<feature type="region of interest" description="Disordered" evidence="1">
    <location>
        <begin position="1625"/>
        <end position="1726"/>
    </location>
</feature>
<feature type="compositionally biased region" description="Low complexity" evidence="1">
    <location>
        <begin position="252"/>
        <end position="265"/>
    </location>
</feature>
<name>A0A6P1NZT8_9BACT</name>
<dbReference type="EMBL" id="CP047897">
    <property type="protein sequence ID" value="QHL87745.1"/>
    <property type="molecule type" value="Genomic_DNA"/>
</dbReference>
<feature type="compositionally biased region" description="Pro residues" evidence="1">
    <location>
        <begin position="1716"/>
        <end position="1726"/>
    </location>
</feature>
<feature type="compositionally biased region" description="Low complexity" evidence="1">
    <location>
        <begin position="189"/>
        <end position="211"/>
    </location>
</feature>
<proteinExistence type="predicted"/>
<dbReference type="KEGG" id="nib:GU926_10005"/>
<keyword evidence="3" id="KW-1185">Reference proteome</keyword>
<organism evidence="2 3">
    <name type="scientific">Nibribacter ruber</name>
    <dbReference type="NCBI Taxonomy" id="2698458"/>
    <lineage>
        <taxon>Bacteria</taxon>
        <taxon>Pseudomonadati</taxon>
        <taxon>Bacteroidota</taxon>
        <taxon>Cytophagia</taxon>
        <taxon>Cytophagales</taxon>
        <taxon>Hymenobacteraceae</taxon>
        <taxon>Nibribacter</taxon>
    </lineage>
</organism>
<feature type="region of interest" description="Disordered" evidence="1">
    <location>
        <begin position="172"/>
        <end position="277"/>
    </location>
</feature>